<protein>
    <submittedName>
        <fullName evidence="6">Translocation and assembly module TamB</fullName>
    </submittedName>
</protein>
<gene>
    <name evidence="6" type="ORF">QO005_002936</name>
</gene>
<accession>A0ABU0IH94</accession>
<dbReference type="Proteomes" id="UP001235269">
    <property type="component" value="Unassembled WGS sequence"/>
</dbReference>
<feature type="domain" description="Translocation and assembly module TamB C-terminal" evidence="5">
    <location>
        <begin position="1039"/>
        <end position="1383"/>
    </location>
</feature>
<sequence length="1383" mass="142872">MRFLTATTRFALYGLLILLGMLVIGLALAGGTRAGGQMVADFAASILSKPNRMIEIDDPSGLMSGEWKVARITLSDQKGPYLDIRDVFIDWSPLALLSRRVEAQSVAARSITLLRKPLQDAEQTEKQTSNNTGFSLPVTIDVARLDVPSLKLGKEVMGTEAELALAGRVLARTQGIDSDLSLSRARVPDAKLNASLIYDPNANRLDIDARLQEPKDGILAKLVQIPGAPPVTISLSGQGPIDDWKASARAALDGQPRLAVDLTHRVMAEGRAVSLKGAGDFADLVPPDLRGLFAGSTSIDLAALISEQGSITIQRGSVETDSLSLTAGGRYDPQGDNDLSVKLTGKQGPVALRWPLAEGTLSAALQQVDLSIAGQASTAKIKAHAALAELSLPQGKLSGLALDASSDAFNLTDRAGTLQSALTVETTALADDNLQRAFTAPLKITAPVTLSREKITTDRLDIASQTLKATARAAYDLASKAATASITTTLDPQALPAQMGQKLEGPVSLEAEIASAGSNLSIPSFSVTSSLIDSTGQMQLENNTLSAKLEGRIKQLAKLTPQASGSGRFSVDATGPMDHLAATGTFTIDEAMMAGRRLNGFALTAKADLKRGAPSASLSATGSLDGKPVTAALDLASKDGRTSIPKLTLDVGPNHLDGTMMLSGAMLPSGEIRFRFPDLGLLAALGGQTASGDLAGDVTLKENAGRIAATIQASGKSLRSGTVEVDAPDIDVSTPDLAALAIDGRAKAGRVSTGSALLENPALTFTRRGSRTDIALGGRYDGAPLTGSVLVQQDVDTLLVKLNSFSAVPRGIAVKLNEPTTIRVEDGTAFIDGLTLTAGGGSVSLKGEAGKTLDLQAVIRALPASLANSFSAGLDAGGTIAGTIDAKGTSSAPQVTYDLSWRDATVAQLKAAGLTPLAITAKGDFRNQRLGVQTTVSGGGLNVTGGGGLTLTGTRPIDMSFDLRLPFQALQGLLSAQGLVLEGQANGSIKVAGTLSSPQLSGGISTNGARLIDVQRNLALEGLSADIRLEGKRATLASLNGRLSTGGRISANGSVDLAGEGMPADLSVQLQNAVYVNGDLVTATGNGTLSLKGPLKAGPTLSGKLTLEKTSITIPAKLPSSIAELNIKHKNAPKDVRRQMQALSPNDARASSSPIKLDLQISAPSQIFVRGRGIDAELNGDVAVRGTAAEPQVAGGFTLKRGRIVILTKRLDFSEGKITFGGGLIPLVDFTASSTSGSTTLNATVEGMANDPQIGFSSSPALPQDEILAQLIFGQSLSKLSPLQIAQLADAVGQLAGGRSTSLFNSLRNSVGVDDLDISTDSKGDAQVSAGKYLNDKTYLEFQQSSTGSRAVINLDVGRGVKLKGQAGANGDSGGGIYYEKEY</sequence>
<keyword evidence="4" id="KW-0472">Membrane</keyword>
<comment type="subcellular location">
    <subcellularLocation>
        <location evidence="1">Membrane</location>
        <topology evidence="1">Single-pass membrane protein</topology>
    </subcellularLocation>
</comment>
<dbReference type="PANTHER" id="PTHR36985:SF1">
    <property type="entry name" value="TRANSLOCATION AND ASSEMBLY MODULE SUBUNIT TAMB"/>
    <property type="match status" value="1"/>
</dbReference>
<evidence type="ECO:0000259" key="5">
    <source>
        <dbReference type="Pfam" id="PF04357"/>
    </source>
</evidence>
<evidence type="ECO:0000256" key="1">
    <source>
        <dbReference type="ARBA" id="ARBA00004167"/>
    </source>
</evidence>
<evidence type="ECO:0000256" key="3">
    <source>
        <dbReference type="ARBA" id="ARBA00022989"/>
    </source>
</evidence>
<reference evidence="6 7" key="1">
    <citation type="submission" date="2023-07" db="EMBL/GenBank/DDBJ databases">
        <title>Genomic Encyclopedia of Type Strains, Phase IV (KMG-IV): sequencing the most valuable type-strain genomes for metagenomic binning, comparative biology and taxonomic classification.</title>
        <authorList>
            <person name="Goeker M."/>
        </authorList>
    </citation>
    <scope>NUCLEOTIDE SEQUENCE [LARGE SCALE GENOMIC DNA]</scope>
    <source>
        <strain evidence="6 7">DSM 100301</strain>
    </source>
</reference>
<keyword evidence="3" id="KW-1133">Transmembrane helix</keyword>
<evidence type="ECO:0000256" key="2">
    <source>
        <dbReference type="ARBA" id="ARBA00022692"/>
    </source>
</evidence>
<evidence type="ECO:0000256" key="4">
    <source>
        <dbReference type="ARBA" id="ARBA00023136"/>
    </source>
</evidence>
<dbReference type="RefSeq" id="WP_307158778.1">
    <property type="nucleotide sequence ID" value="NZ_JAUSWH010000009.1"/>
</dbReference>
<dbReference type="InterPro" id="IPR007452">
    <property type="entry name" value="TamB_C"/>
</dbReference>
<organism evidence="6 7">
    <name type="scientific">Rhizobium paknamense</name>
    <dbReference type="NCBI Taxonomy" id="1206817"/>
    <lineage>
        <taxon>Bacteria</taxon>
        <taxon>Pseudomonadati</taxon>
        <taxon>Pseudomonadota</taxon>
        <taxon>Alphaproteobacteria</taxon>
        <taxon>Hyphomicrobiales</taxon>
        <taxon>Rhizobiaceae</taxon>
        <taxon>Rhizobium/Agrobacterium group</taxon>
        <taxon>Rhizobium</taxon>
    </lineage>
</organism>
<keyword evidence="2" id="KW-0812">Transmembrane</keyword>
<comment type="caution">
    <text evidence="6">The sequence shown here is derived from an EMBL/GenBank/DDBJ whole genome shotgun (WGS) entry which is preliminary data.</text>
</comment>
<keyword evidence="7" id="KW-1185">Reference proteome</keyword>
<evidence type="ECO:0000313" key="6">
    <source>
        <dbReference type="EMBL" id="MDQ0456594.1"/>
    </source>
</evidence>
<dbReference type="PANTHER" id="PTHR36985">
    <property type="entry name" value="TRANSLOCATION AND ASSEMBLY MODULE SUBUNIT TAMB"/>
    <property type="match status" value="1"/>
</dbReference>
<dbReference type="Pfam" id="PF04357">
    <property type="entry name" value="TamB"/>
    <property type="match status" value="1"/>
</dbReference>
<evidence type="ECO:0000313" key="7">
    <source>
        <dbReference type="Proteomes" id="UP001235269"/>
    </source>
</evidence>
<proteinExistence type="predicted"/>
<dbReference type="EMBL" id="JAUSWH010000009">
    <property type="protein sequence ID" value="MDQ0456594.1"/>
    <property type="molecule type" value="Genomic_DNA"/>
</dbReference>
<name>A0ABU0IH94_9HYPH</name>